<evidence type="ECO:0000313" key="1">
    <source>
        <dbReference type="EMBL" id="KFD70736.1"/>
    </source>
</evidence>
<accession>A0A085NMP0</accession>
<dbReference type="Proteomes" id="UP000030758">
    <property type="component" value="Unassembled WGS sequence"/>
</dbReference>
<sequence length="136" mass="15618">MRNYCNSVSPKPFRRSDEETKPLCKTSSVIYDDKEVFSGQLWDSRKRQLQLFAVSRIGSDQSRLRIMQEISNLEVQRPGASRPDRPPLRSPRLNGKLYPIPMCSLLSSLEEEEEEIKYSKTTGYANTTSTLKNVKS</sequence>
<name>A0A085NMP0_9BILA</name>
<dbReference type="EMBL" id="KL367486">
    <property type="protein sequence ID" value="KFD70736.1"/>
    <property type="molecule type" value="Genomic_DNA"/>
</dbReference>
<organism evidence="1">
    <name type="scientific">Trichuris suis</name>
    <name type="common">pig whipworm</name>
    <dbReference type="NCBI Taxonomy" id="68888"/>
    <lineage>
        <taxon>Eukaryota</taxon>
        <taxon>Metazoa</taxon>
        <taxon>Ecdysozoa</taxon>
        <taxon>Nematoda</taxon>
        <taxon>Enoplea</taxon>
        <taxon>Dorylaimia</taxon>
        <taxon>Trichinellida</taxon>
        <taxon>Trichuridae</taxon>
        <taxon>Trichuris</taxon>
    </lineage>
</organism>
<reference evidence="1" key="1">
    <citation type="journal article" date="2014" name="Nat. Genet.">
        <title>Genome and transcriptome of the porcine whipworm Trichuris suis.</title>
        <authorList>
            <person name="Jex A.R."/>
            <person name="Nejsum P."/>
            <person name="Schwarz E.M."/>
            <person name="Hu L."/>
            <person name="Young N.D."/>
            <person name="Hall R.S."/>
            <person name="Korhonen P.K."/>
            <person name="Liao S."/>
            <person name="Thamsborg S."/>
            <person name="Xia J."/>
            <person name="Xu P."/>
            <person name="Wang S."/>
            <person name="Scheerlinck J.P."/>
            <person name="Hofmann A."/>
            <person name="Sternberg P.W."/>
            <person name="Wang J."/>
            <person name="Gasser R.B."/>
        </authorList>
    </citation>
    <scope>NUCLEOTIDE SEQUENCE [LARGE SCALE GENOMIC DNA]</scope>
    <source>
        <strain evidence="1">DCEP-RM93F</strain>
    </source>
</reference>
<proteinExistence type="predicted"/>
<dbReference type="AlphaFoldDB" id="A0A085NMP0"/>
<gene>
    <name evidence="1" type="ORF">M514_17208</name>
</gene>
<protein>
    <submittedName>
        <fullName evidence="1">Uncharacterized protein</fullName>
    </submittedName>
</protein>